<evidence type="ECO:0000313" key="1">
    <source>
        <dbReference type="EMBL" id="KAF9588696.1"/>
    </source>
</evidence>
<dbReference type="EMBL" id="JADFTS010000009">
    <property type="protein sequence ID" value="KAF9588696.1"/>
    <property type="molecule type" value="Genomic_DNA"/>
</dbReference>
<dbReference type="Proteomes" id="UP000631114">
    <property type="component" value="Unassembled WGS sequence"/>
</dbReference>
<sequence>MGKFLLPEFTQIKVPSPNRVKIVSSNSLFDLIRILICAWGGKKGKLHPGLGLKALILARELKQAGVPGQGKKHVLSGSQQEIGKAAGGSSTKAVRLIVPTCMGHKGYTFAKLTAPA</sequence>
<proteinExistence type="predicted"/>
<organism evidence="1 2">
    <name type="scientific">Coptis chinensis</name>
    <dbReference type="NCBI Taxonomy" id="261450"/>
    <lineage>
        <taxon>Eukaryota</taxon>
        <taxon>Viridiplantae</taxon>
        <taxon>Streptophyta</taxon>
        <taxon>Embryophyta</taxon>
        <taxon>Tracheophyta</taxon>
        <taxon>Spermatophyta</taxon>
        <taxon>Magnoliopsida</taxon>
        <taxon>Ranunculales</taxon>
        <taxon>Ranunculaceae</taxon>
        <taxon>Coptidoideae</taxon>
        <taxon>Coptis</taxon>
    </lineage>
</organism>
<gene>
    <name evidence="1" type="ORF">IFM89_014572</name>
</gene>
<accession>A0A835GXI9</accession>
<dbReference type="AlphaFoldDB" id="A0A835GXI9"/>
<comment type="caution">
    <text evidence="1">The sequence shown here is derived from an EMBL/GenBank/DDBJ whole genome shotgun (WGS) entry which is preliminary data.</text>
</comment>
<keyword evidence="2" id="KW-1185">Reference proteome</keyword>
<name>A0A835GXI9_9MAGN</name>
<feature type="non-terminal residue" evidence="1">
    <location>
        <position position="116"/>
    </location>
</feature>
<reference evidence="1 2" key="1">
    <citation type="submission" date="2020-10" db="EMBL/GenBank/DDBJ databases">
        <title>The Coptis chinensis genome and diversification of protoberbering-type alkaloids.</title>
        <authorList>
            <person name="Wang B."/>
            <person name="Shu S."/>
            <person name="Song C."/>
            <person name="Liu Y."/>
        </authorList>
    </citation>
    <scope>NUCLEOTIDE SEQUENCE [LARGE SCALE GENOMIC DNA]</scope>
    <source>
        <strain evidence="1">HL-2020</strain>
        <tissue evidence="1">Leaf</tissue>
    </source>
</reference>
<evidence type="ECO:0000313" key="2">
    <source>
        <dbReference type="Proteomes" id="UP000631114"/>
    </source>
</evidence>
<protein>
    <submittedName>
        <fullName evidence="1">Uncharacterized protein</fullName>
    </submittedName>
</protein>